<keyword evidence="9" id="KW-0012">Acyltransferase</keyword>
<keyword evidence="3" id="KW-0808">Transferase</keyword>
<evidence type="ECO:0000256" key="9">
    <source>
        <dbReference type="ARBA" id="ARBA00023315"/>
    </source>
</evidence>
<evidence type="ECO:0000256" key="8">
    <source>
        <dbReference type="ARBA" id="ARBA00023136"/>
    </source>
</evidence>
<dbReference type="GO" id="GO:0047184">
    <property type="term" value="F:1-acylglycerophosphocholine O-acyltransferase activity"/>
    <property type="evidence" value="ECO:0007669"/>
    <property type="project" value="TreeGrafter"/>
</dbReference>
<dbReference type="InterPro" id="IPR002123">
    <property type="entry name" value="Plipid/glycerol_acylTrfase"/>
</dbReference>
<dbReference type="PANTHER" id="PTHR12497">
    <property type="entry name" value="TAZ PROTEIN TAFAZZIN"/>
    <property type="match status" value="1"/>
</dbReference>
<dbReference type="GO" id="GO:0007007">
    <property type="term" value="P:inner mitochondrial membrane organization"/>
    <property type="evidence" value="ECO:0007669"/>
    <property type="project" value="TreeGrafter"/>
</dbReference>
<evidence type="ECO:0000256" key="12">
    <source>
        <dbReference type="ARBA" id="ARBA00049543"/>
    </source>
</evidence>
<evidence type="ECO:0000313" key="16">
    <source>
        <dbReference type="Proteomes" id="UP000735302"/>
    </source>
</evidence>
<dbReference type="PANTHER" id="PTHR12497:SF0">
    <property type="entry name" value="TAFAZZIN"/>
    <property type="match status" value="1"/>
</dbReference>
<keyword evidence="7" id="KW-0496">Mitochondrion</keyword>
<evidence type="ECO:0000256" key="11">
    <source>
        <dbReference type="ARBA" id="ARBA00047906"/>
    </source>
</evidence>
<comment type="caution">
    <text evidence="15">The sequence shown here is derived from an EMBL/GenBank/DDBJ whole genome shotgun (WGS) entry which is preliminary data.</text>
</comment>
<evidence type="ECO:0000256" key="2">
    <source>
        <dbReference type="ARBA" id="ARBA00010524"/>
    </source>
</evidence>
<dbReference type="GO" id="GO:0005741">
    <property type="term" value="C:mitochondrial outer membrane"/>
    <property type="evidence" value="ECO:0007669"/>
    <property type="project" value="UniProtKB-SubCell"/>
</dbReference>
<comment type="catalytic activity">
    <reaction evidence="11">
        <text>1'-[1,2-diacyl-sn-glycero-3-phospho],3'-[1-acyl-sn-glycero-3-phospho]-glycerol + a 1,2-diacyl-sn-glycero-3-phosphocholine = a cardiolipin + a 1-acyl-sn-glycero-3-phosphocholine</text>
        <dbReference type="Rhea" id="RHEA:33731"/>
        <dbReference type="ChEBI" id="CHEBI:57643"/>
        <dbReference type="ChEBI" id="CHEBI:58168"/>
        <dbReference type="ChEBI" id="CHEBI:62237"/>
        <dbReference type="ChEBI" id="CHEBI:64743"/>
    </reaction>
    <physiologicalReaction direction="left-to-right" evidence="11">
        <dbReference type="Rhea" id="RHEA:33732"/>
    </physiologicalReaction>
    <physiologicalReaction direction="right-to-left" evidence="11">
        <dbReference type="Rhea" id="RHEA:33733"/>
    </physiologicalReaction>
</comment>
<proteinExistence type="inferred from homology"/>
<sequence length="266" mass="30882">MPLKDGSWMMPKPGSKVSWLWRASSKFTLTVIGLSSKIWIEWMNTVRVHNKNTLYDLIEKRPEGKGLLTVCNHTSCIDDPLMWGVLRPRILKMHNCMRWTSAAEDICFKRKLHALFFSLGHVFPLVRGDGVYQKGVDFSIEQLNLGSWCHYFPEGKVNMTQEFMRLKWGIGRIISECKITPIVLPMWHVGMDKILPNKKPYIPLIRKHVTLLVGKPMNLENEVKMLKSSKKSPREIRKHITDIIQAEMWAMRTEAESLYAEETRSS</sequence>
<evidence type="ECO:0000256" key="1">
    <source>
        <dbReference type="ARBA" id="ARBA00004137"/>
    </source>
</evidence>
<evidence type="ECO:0000259" key="14">
    <source>
        <dbReference type="SMART" id="SM00563"/>
    </source>
</evidence>
<gene>
    <name evidence="15" type="ORF">PoB_004828500</name>
</gene>
<dbReference type="AlphaFoldDB" id="A0AAV4BRR1"/>
<dbReference type="PRINTS" id="PR00979">
    <property type="entry name" value="TAFAZZIN"/>
</dbReference>
<keyword evidence="4" id="KW-1000">Mitochondrion outer membrane</keyword>
<evidence type="ECO:0000313" key="15">
    <source>
        <dbReference type="EMBL" id="GFO21780.1"/>
    </source>
</evidence>
<evidence type="ECO:0000256" key="6">
    <source>
        <dbReference type="ARBA" id="ARBA00023098"/>
    </source>
</evidence>
<reference evidence="15 16" key="1">
    <citation type="journal article" date="2021" name="Elife">
        <title>Chloroplast acquisition without the gene transfer in kleptoplastic sea slugs, Plakobranchus ocellatus.</title>
        <authorList>
            <person name="Maeda T."/>
            <person name="Takahashi S."/>
            <person name="Yoshida T."/>
            <person name="Shimamura S."/>
            <person name="Takaki Y."/>
            <person name="Nagai Y."/>
            <person name="Toyoda A."/>
            <person name="Suzuki Y."/>
            <person name="Arimoto A."/>
            <person name="Ishii H."/>
            <person name="Satoh N."/>
            <person name="Nishiyama T."/>
            <person name="Hasebe M."/>
            <person name="Maruyama T."/>
            <person name="Minagawa J."/>
            <person name="Obokata J."/>
            <person name="Shigenobu S."/>
        </authorList>
    </citation>
    <scope>NUCLEOTIDE SEQUENCE [LARGE SCALE GENOMIC DNA]</scope>
</reference>
<keyword evidence="16" id="KW-1185">Reference proteome</keyword>
<comment type="subcellular location">
    <subcellularLocation>
        <location evidence="1">Mitochondrion inner membrane</location>
        <topology evidence="1">Peripheral membrane protein</topology>
        <orientation evidence="1">Intermembrane side</orientation>
    </subcellularLocation>
    <subcellularLocation>
        <location evidence="10">Mitochondrion outer membrane</location>
        <topology evidence="10">Peripheral membrane protein</topology>
        <orientation evidence="10">Intermembrane side</orientation>
    </subcellularLocation>
</comment>
<keyword evidence="6" id="KW-0443">Lipid metabolism</keyword>
<dbReference type="Pfam" id="PF01553">
    <property type="entry name" value="Acyltransferase"/>
    <property type="match status" value="1"/>
</dbReference>
<accession>A0AAV4BRR1</accession>
<protein>
    <recommendedName>
        <fullName evidence="13">Tafazzin family protein</fullName>
    </recommendedName>
</protein>
<dbReference type="InterPro" id="IPR000872">
    <property type="entry name" value="Tafazzin"/>
</dbReference>
<name>A0AAV4BRR1_9GAST</name>
<evidence type="ECO:0000256" key="3">
    <source>
        <dbReference type="ARBA" id="ARBA00022679"/>
    </source>
</evidence>
<organism evidence="15 16">
    <name type="scientific">Plakobranchus ocellatus</name>
    <dbReference type="NCBI Taxonomy" id="259542"/>
    <lineage>
        <taxon>Eukaryota</taxon>
        <taxon>Metazoa</taxon>
        <taxon>Spiralia</taxon>
        <taxon>Lophotrochozoa</taxon>
        <taxon>Mollusca</taxon>
        <taxon>Gastropoda</taxon>
        <taxon>Heterobranchia</taxon>
        <taxon>Euthyneura</taxon>
        <taxon>Panpulmonata</taxon>
        <taxon>Sacoglossa</taxon>
        <taxon>Placobranchoidea</taxon>
        <taxon>Plakobranchidae</taxon>
        <taxon>Plakobranchus</taxon>
    </lineage>
</organism>
<dbReference type="Proteomes" id="UP000735302">
    <property type="component" value="Unassembled WGS sequence"/>
</dbReference>
<evidence type="ECO:0000256" key="7">
    <source>
        <dbReference type="ARBA" id="ARBA00023128"/>
    </source>
</evidence>
<dbReference type="EMBL" id="BLXT01005284">
    <property type="protein sequence ID" value="GFO21780.1"/>
    <property type="molecule type" value="Genomic_DNA"/>
</dbReference>
<keyword evidence="5" id="KW-0999">Mitochondrion inner membrane</keyword>
<feature type="domain" description="Phospholipid/glycerol acyltransferase" evidence="14">
    <location>
        <begin position="67"/>
        <end position="191"/>
    </location>
</feature>
<keyword evidence="8" id="KW-0472">Membrane</keyword>
<evidence type="ECO:0000256" key="5">
    <source>
        <dbReference type="ARBA" id="ARBA00022792"/>
    </source>
</evidence>
<comment type="catalytic activity">
    <reaction evidence="12">
        <text>1,2-di-(9Z-octadecenoyl)-sn-glycero-3-phosphocholine + 1-hexadecanoyl-sn-glycero-3-phosphocholine = 1-hexadecanoyl-2-(9Z-octadecenoyl)-sn-glycero-3-phosphocholine + 1-(9Z-octadecenoyl)-sn-glycero-3-phosphocholine</text>
        <dbReference type="Rhea" id="RHEA:43816"/>
        <dbReference type="ChEBI" id="CHEBI:28610"/>
        <dbReference type="ChEBI" id="CHEBI:72998"/>
        <dbReference type="ChEBI" id="CHEBI:73001"/>
        <dbReference type="ChEBI" id="CHEBI:74669"/>
    </reaction>
    <physiologicalReaction direction="left-to-right" evidence="12">
        <dbReference type="Rhea" id="RHEA:43817"/>
    </physiologicalReaction>
    <physiologicalReaction direction="right-to-left" evidence="12">
        <dbReference type="Rhea" id="RHEA:43818"/>
    </physiologicalReaction>
</comment>
<evidence type="ECO:0000256" key="13">
    <source>
        <dbReference type="RuleBase" id="RU365062"/>
    </source>
</evidence>
<evidence type="ECO:0000256" key="10">
    <source>
        <dbReference type="ARBA" id="ARBA00024323"/>
    </source>
</evidence>
<dbReference type="GO" id="GO:0035965">
    <property type="term" value="P:cardiolipin acyl-chain remodeling"/>
    <property type="evidence" value="ECO:0007669"/>
    <property type="project" value="TreeGrafter"/>
</dbReference>
<dbReference type="CDD" id="cd07989">
    <property type="entry name" value="LPLAT_AGPAT-like"/>
    <property type="match status" value="1"/>
</dbReference>
<evidence type="ECO:0000256" key="4">
    <source>
        <dbReference type="ARBA" id="ARBA00022787"/>
    </source>
</evidence>
<comment type="similarity">
    <text evidence="2 13">Belongs to the taffazin family.</text>
</comment>
<dbReference type="SUPFAM" id="SSF69593">
    <property type="entry name" value="Glycerol-3-phosphate (1)-acyltransferase"/>
    <property type="match status" value="1"/>
</dbReference>
<dbReference type="SMART" id="SM00563">
    <property type="entry name" value="PlsC"/>
    <property type="match status" value="1"/>
</dbReference>
<dbReference type="GO" id="GO:0005743">
    <property type="term" value="C:mitochondrial inner membrane"/>
    <property type="evidence" value="ECO:0007669"/>
    <property type="project" value="UniProtKB-SubCell"/>
</dbReference>